<organism evidence="1 2">
    <name type="scientific">Candidatus Roizmanbacteria bacterium CG03_land_8_20_14_0_80_35_26</name>
    <dbReference type="NCBI Taxonomy" id="1974845"/>
    <lineage>
        <taxon>Bacteria</taxon>
        <taxon>Candidatus Roizmaniibacteriota</taxon>
    </lineage>
</organism>
<sequence>MIELGEGLKAKVEAPRPVIMVTNPSVELTTAQKETVSQMEPKISQFVSEHLHKDYYLLEKFQLSRKKIVPEVTTMTPELAREIMRYMGIKLESDAACLKAYDILSITANFNGIWKEKPPPAAEQQKLIQQRVNSLANYSYDSHMSKAKNIEELNRVLTVLNSL</sequence>
<name>A0A2M7BVF4_9BACT</name>
<evidence type="ECO:0000313" key="2">
    <source>
        <dbReference type="Proteomes" id="UP000230673"/>
    </source>
</evidence>
<gene>
    <name evidence="1" type="ORF">COS50_04955</name>
</gene>
<dbReference type="EMBL" id="PEUY01000078">
    <property type="protein sequence ID" value="PIV10531.1"/>
    <property type="molecule type" value="Genomic_DNA"/>
</dbReference>
<dbReference type="AlphaFoldDB" id="A0A2M7BVF4"/>
<proteinExistence type="predicted"/>
<protein>
    <submittedName>
        <fullName evidence="1">Uncharacterized protein</fullName>
    </submittedName>
</protein>
<accession>A0A2M7BVF4</accession>
<comment type="caution">
    <text evidence="1">The sequence shown here is derived from an EMBL/GenBank/DDBJ whole genome shotgun (WGS) entry which is preliminary data.</text>
</comment>
<evidence type="ECO:0000313" key="1">
    <source>
        <dbReference type="EMBL" id="PIV10531.1"/>
    </source>
</evidence>
<dbReference type="Proteomes" id="UP000230673">
    <property type="component" value="Unassembled WGS sequence"/>
</dbReference>
<reference evidence="2" key="1">
    <citation type="submission" date="2017-09" db="EMBL/GenBank/DDBJ databases">
        <title>Depth-based differentiation of microbial function through sediment-hosted aquifers and enrichment of novel symbionts in the deep terrestrial subsurface.</title>
        <authorList>
            <person name="Probst A.J."/>
            <person name="Ladd B."/>
            <person name="Jarett J.K."/>
            <person name="Geller-Mcgrath D.E."/>
            <person name="Sieber C.M.K."/>
            <person name="Emerson J.B."/>
            <person name="Anantharaman K."/>
            <person name="Thomas B.C."/>
            <person name="Malmstrom R."/>
            <person name="Stieglmeier M."/>
            <person name="Klingl A."/>
            <person name="Woyke T."/>
            <person name="Ryan C.M."/>
            <person name="Banfield J.F."/>
        </authorList>
    </citation>
    <scope>NUCLEOTIDE SEQUENCE [LARGE SCALE GENOMIC DNA]</scope>
</reference>